<keyword evidence="2" id="KW-0472">Membrane</keyword>
<organism evidence="3 4">
    <name type="scientific">Euroglyphus maynei</name>
    <name type="common">Mayne's house dust mite</name>
    <dbReference type="NCBI Taxonomy" id="6958"/>
    <lineage>
        <taxon>Eukaryota</taxon>
        <taxon>Metazoa</taxon>
        <taxon>Ecdysozoa</taxon>
        <taxon>Arthropoda</taxon>
        <taxon>Chelicerata</taxon>
        <taxon>Arachnida</taxon>
        <taxon>Acari</taxon>
        <taxon>Acariformes</taxon>
        <taxon>Sarcoptiformes</taxon>
        <taxon>Astigmata</taxon>
        <taxon>Psoroptidia</taxon>
        <taxon>Analgoidea</taxon>
        <taxon>Pyroglyphidae</taxon>
        <taxon>Pyroglyphinae</taxon>
        <taxon>Euroglyphus</taxon>
    </lineage>
</organism>
<evidence type="ECO:0000313" key="3">
    <source>
        <dbReference type="EMBL" id="OTF72142.1"/>
    </source>
</evidence>
<protein>
    <submittedName>
        <fullName evidence="3">Hippocampus abundant transcript 1 protein-like protein</fullName>
    </submittedName>
</protein>
<reference evidence="3 4" key="1">
    <citation type="submission" date="2017-03" db="EMBL/GenBank/DDBJ databases">
        <title>Genome Survey of Euroglyphus maynei.</title>
        <authorList>
            <person name="Arlian L.G."/>
            <person name="Morgan M.S."/>
            <person name="Rider S.D."/>
        </authorList>
    </citation>
    <scope>NUCLEOTIDE SEQUENCE [LARGE SCALE GENOMIC DNA]</scope>
    <source>
        <strain evidence="3">Arlian Lab</strain>
        <tissue evidence="3">Whole body</tissue>
    </source>
</reference>
<dbReference type="OrthoDB" id="419616at2759"/>
<evidence type="ECO:0000256" key="1">
    <source>
        <dbReference type="SAM" id="MobiDB-lite"/>
    </source>
</evidence>
<dbReference type="Proteomes" id="UP000194236">
    <property type="component" value="Unassembled WGS sequence"/>
</dbReference>
<sequence>FLNSTTNQFFHSPTDQVIPGPPFLFGSLLVLVAILVMAFIPELVQYPPSPSNTGSYGESYVKSSSGSYKSSVKRSPTSTNSHNYYYKNMHHTQANVYNSNQCSINNDEYEDEDDDELNVNMFNAHHLSKNEGQLLPASMLLNGHDELYSQEIACPLSSSSSTLTYNLSTPASQQQHEHYLSPVQQFSSSSSYGPSSEADSDIDSKQRLLPISSEDGIVPNDNYDVGSESNFLVNHPPEEFSNMMHTCRDTIVTMSATPNHRATTVIHWPHSLYDYHDSGSTMKYPIFCPTSTMTKNTETNNKQNHSSGQMIMPLAADDTIGPMTVMQSSIHRPLNLSKSLNTPVKPPRSPSSITSSLSALASNCNDSTTITHSCTSSIEHSSHHHLDKNNRFLHRKSSIVKT</sequence>
<keyword evidence="4" id="KW-1185">Reference proteome</keyword>
<feature type="region of interest" description="Disordered" evidence="1">
    <location>
        <begin position="50"/>
        <end position="78"/>
    </location>
</feature>
<feature type="region of interest" description="Disordered" evidence="1">
    <location>
        <begin position="168"/>
        <end position="202"/>
    </location>
</feature>
<gene>
    <name evidence="3" type="ORF">BLA29_004811</name>
</gene>
<name>A0A1Y3AUI5_EURMA</name>
<comment type="caution">
    <text evidence="3">The sequence shown here is derived from an EMBL/GenBank/DDBJ whole genome shotgun (WGS) entry which is preliminary data.</text>
</comment>
<keyword evidence="2" id="KW-1133">Transmembrane helix</keyword>
<feature type="compositionally biased region" description="Basic residues" evidence="1">
    <location>
        <begin position="382"/>
        <end position="402"/>
    </location>
</feature>
<keyword evidence="2" id="KW-0812">Transmembrane</keyword>
<dbReference type="EMBL" id="MUJZ01057676">
    <property type="protein sequence ID" value="OTF72142.1"/>
    <property type="molecule type" value="Genomic_DNA"/>
</dbReference>
<feature type="compositionally biased region" description="Low complexity" evidence="1">
    <location>
        <begin position="187"/>
        <end position="197"/>
    </location>
</feature>
<feature type="region of interest" description="Disordered" evidence="1">
    <location>
        <begin position="379"/>
        <end position="402"/>
    </location>
</feature>
<dbReference type="AlphaFoldDB" id="A0A1Y3AUI5"/>
<evidence type="ECO:0000256" key="2">
    <source>
        <dbReference type="SAM" id="Phobius"/>
    </source>
</evidence>
<feature type="transmembrane region" description="Helical" evidence="2">
    <location>
        <begin position="20"/>
        <end position="40"/>
    </location>
</feature>
<evidence type="ECO:0000313" key="4">
    <source>
        <dbReference type="Proteomes" id="UP000194236"/>
    </source>
</evidence>
<feature type="compositionally biased region" description="Low complexity" evidence="1">
    <location>
        <begin position="54"/>
        <end position="75"/>
    </location>
</feature>
<accession>A0A1Y3AUI5</accession>
<proteinExistence type="predicted"/>
<feature type="non-terminal residue" evidence="3">
    <location>
        <position position="1"/>
    </location>
</feature>